<accession>A0A8J6IU47</accession>
<evidence type="ECO:0000256" key="1">
    <source>
        <dbReference type="ARBA" id="ARBA00023172"/>
    </source>
</evidence>
<dbReference type="Gene3D" id="1.10.443.10">
    <property type="entry name" value="Intergrase catalytic core"/>
    <property type="match status" value="1"/>
</dbReference>
<keyword evidence="3" id="KW-1185">Reference proteome</keyword>
<proteinExistence type="predicted"/>
<dbReference type="InterPro" id="IPR013762">
    <property type="entry name" value="Integrase-like_cat_sf"/>
</dbReference>
<comment type="caution">
    <text evidence="2">The sequence shown here is derived from an EMBL/GenBank/DDBJ whole genome shotgun (WGS) entry which is preliminary data.</text>
</comment>
<dbReference type="GO" id="GO:0006310">
    <property type="term" value="P:DNA recombination"/>
    <property type="evidence" value="ECO:0007669"/>
    <property type="project" value="UniProtKB-KW"/>
</dbReference>
<name>A0A8J6IU47_9ALTE</name>
<dbReference type="SUPFAM" id="SSF56349">
    <property type="entry name" value="DNA breaking-rejoining enzymes"/>
    <property type="match status" value="1"/>
</dbReference>
<gene>
    <name evidence="2" type="ORF">H8B19_10410</name>
</gene>
<dbReference type="RefSeq" id="WP_186506822.1">
    <property type="nucleotide sequence ID" value="NZ_JACNEP010000007.1"/>
</dbReference>
<reference evidence="2" key="1">
    <citation type="journal article" date="2018" name="Int. J. Syst. Evol. Microbiol.">
        <title>Neptunicella marina gen. nov., sp. nov., isolated from surface seawater.</title>
        <authorList>
            <person name="Liu X."/>
            <person name="Lai Q."/>
            <person name="Du Y."/>
            <person name="Zhang X."/>
            <person name="Liu Z."/>
            <person name="Sun F."/>
            <person name="Shao Z."/>
        </authorList>
    </citation>
    <scope>NUCLEOTIDE SEQUENCE</scope>
    <source>
        <strain evidence="2">S27-2</strain>
    </source>
</reference>
<dbReference type="GO" id="GO:0015074">
    <property type="term" value="P:DNA integration"/>
    <property type="evidence" value="ECO:0007669"/>
    <property type="project" value="InterPro"/>
</dbReference>
<dbReference type="Proteomes" id="UP000601768">
    <property type="component" value="Unassembled WGS sequence"/>
</dbReference>
<keyword evidence="1" id="KW-0233">DNA recombination</keyword>
<dbReference type="InterPro" id="IPR011010">
    <property type="entry name" value="DNA_brk_join_enz"/>
</dbReference>
<protein>
    <submittedName>
        <fullName evidence="2">Site-specific integrase</fullName>
    </submittedName>
</protein>
<evidence type="ECO:0000313" key="3">
    <source>
        <dbReference type="Proteomes" id="UP000601768"/>
    </source>
</evidence>
<sequence length="689" mass="78883">MNLVETNIGLLNELGKNKAFLIPLFLKSNVSENNLDTTSNYPVELVASLMLMKVTNLSRFGDDIWDYNEDVINPARSVVGAKLRMNFVQYSNIPPYVMTEMKCLFHYVLMAPASFTKDQGSKKSAKKSLKPNTVIAQFEGGLRYLNFVFKRLNKHGVEFIQDRYRSVTDIMDADFRKAAQLFTYRVDDQIHQFLKYLSHPFAARVLGEQMKVDFTTLQWPEQNPKKRKERLVFENDVFEQNVYHSTQKIVGFLLSLEEEVQDKVALSHYEYLSKNKRNTFDFTKDIFNDYVLIRLLTKGYSDEFISQFCDFSKDYLNPNGKLKFNEEIRKIAKAKYGIEHFDDLRKEVNEVYYACAYIIGQFSGMRPSESAEVKISSCLVVDNGFDVICSNVKKNKLENLKLFDDKWVAIPIMKDALRAALLISQLKNNDYLFSNVDTVNPDAKSKNMAPGGIANFFNNYFSIIYGEEKAKEIKFNAYMLRHTLAYQLHRAELGLPFISFQLKHVVDVVGKYTSFGSTSGTTLGYGEIAERITQDKAHNREIRHLAEVERIKSLMDPNGTYVGPKAKEHKARITAVFRGYIAAGYTPEEVFDAMAEQGMAVINVGGGFCFGGVEDFDESLPCIGSLRCNPIRCSNAIVSQIHAPKWREIVITNRALLKKEGYEDRQDQLLSTIREAEEVLRWLGEEIIL</sequence>
<organism evidence="2 3">
    <name type="scientific">Neptunicella marina</name>
    <dbReference type="NCBI Taxonomy" id="2125989"/>
    <lineage>
        <taxon>Bacteria</taxon>
        <taxon>Pseudomonadati</taxon>
        <taxon>Pseudomonadota</taxon>
        <taxon>Gammaproteobacteria</taxon>
        <taxon>Alteromonadales</taxon>
        <taxon>Alteromonadaceae</taxon>
        <taxon>Neptunicella</taxon>
    </lineage>
</organism>
<dbReference type="EMBL" id="JACNEP010000007">
    <property type="protein sequence ID" value="MBC3766294.1"/>
    <property type="molecule type" value="Genomic_DNA"/>
</dbReference>
<dbReference type="GO" id="GO:0003677">
    <property type="term" value="F:DNA binding"/>
    <property type="evidence" value="ECO:0007669"/>
    <property type="project" value="InterPro"/>
</dbReference>
<dbReference type="AlphaFoldDB" id="A0A8J6IU47"/>
<evidence type="ECO:0000313" key="2">
    <source>
        <dbReference type="EMBL" id="MBC3766294.1"/>
    </source>
</evidence>
<reference evidence="2" key="2">
    <citation type="submission" date="2020-08" db="EMBL/GenBank/DDBJ databases">
        <authorList>
            <person name="Lai Q."/>
        </authorList>
    </citation>
    <scope>NUCLEOTIDE SEQUENCE</scope>
    <source>
        <strain evidence="2">S27-2</strain>
    </source>
</reference>